<dbReference type="SUPFAM" id="SSF46785">
    <property type="entry name" value="Winged helix' DNA-binding domain"/>
    <property type="match status" value="1"/>
</dbReference>
<dbReference type="GO" id="GO:0032259">
    <property type="term" value="P:methylation"/>
    <property type="evidence" value="ECO:0007669"/>
    <property type="project" value="UniProtKB-KW"/>
</dbReference>
<dbReference type="GO" id="GO:0008168">
    <property type="term" value="F:methyltransferase activity"/>
    <property type="evidence" value="ECO:0007669"/>
    <property type="project" value="UniProtKB-KW"/>
</dbReference>
<evidence type="ECO:0000259" key="1">
    <source>
        <dbReference type="Pfam" id="PF21320"/>
    </source>
</evidence>
<dbReference type="Proteomes" id="UP000604117">
    <property type="component" value="Unassembled WGS sequence"/>
</dbReference>
<dbReference type="SUPFAM" id="SSF53335">
    <property type="entry name" value="S-adenosyl-L-methionine-dependent methyltransferases"/>
    <property type="match status" value="1"/>
</dbReference>
<feature type="domain" description="S-adenosylmethionine-dependent methyltransferase Rv2258c-like winged HTH" evidence="1">
    <location>
        <begin position="43"/>
        <end position="114"/>
    </location>
</feature>
<reference evidence="2 3" key="1">
    <citation type="submission" date="2021-01" db="EMBL/GenBank/DDBJ databases">
        <title>Whole genome shotgun sequence of Asanoa siamensis NBRC 107932.</title>
        <authorList>
            <person name="Komaki H."/>
            <person name="Tamura T."/>
        </authorList>
    </citation>
    <scope>NUCLEOTIDE SEQUENCE [LARGE SCALE GENOMIC DNA]</scope>
    <source>
        <strain evidence="2 3">NBRC 107932</strain>
    </source>
</reference>
<dbReference type="Gene3D" id="3.40.50.150">
    <property type="entry name" value="Vaccinia Virus protein VP39"/>
    <property type="match status" value="1"/>
</dbReference>
<sequence>MSAQQGRPGTVAGMTTSQIAPAVDAARVEAFVGQVLTDFAGAATTASTVLGDRAGLYRALATEGRTTADELAAATGLNPRLVREWLAVQVVSGYVTYDAAAGTYELPIEHAMVLAVEDSPAFVAGAAEIIAGEYQMLSRLEAALRSDGGVAYHDYPSTVHTGIERFFRTAYVHQLAQVWLPAVPGLVARLDEGARVADVGCGHGVATLLMAERYPASTFDGFDSHEPSIVTARARAVESGSPSNATFHVGTADGVTGGPYDAVVFFDALHDLGDPPAALRRAHDVLAPGGVVVAVEPWSVDNLEDGIGHPIVRLNYAASTLLCTPNSLAQTGAYGLGTAGGPTRRVRLLAEAGFRNAAVVADTGHNLVVAGIK</sequence>
<dbReference type="PANTHER" id="PTHR45128">
    <property type="entry name" value="METHYLTRANSFERASE TYPE 11"/>
    <property type="match status" value="1"/>
</dbReference>
<dbReference type="InterPro" id="IPR036388">
    <property type="entry name" value="WH-like_DNA-bd_sf"/>
</dbReference>
<organism evidence="2 3">
    <name type="scientific">Asanoa siamensis</name>
    <dbReference type="NCBI Taxonomy" id="926357"/>
    <lineage>
        <taxon>Bacteria</taxon>
        <taxon>Bacillati</taxon>
        <taxon>Actinomycetota</taxon>
        <taxon>Actinomycetes</taxon>
        <taxon>Micromonosporales</taxon>
        <taxon>Micromonosporaceae</taxon>
        <taxon>Asanoa</taxon>
    </lineage>
</organism>
<evidence type="ECO:0000313" key="2">
    <source>
        <dbReference type="EMBL" id="GIF72522.1"/>
    </source>
</evidence>
<keyword evidence="2" id="KW-0808">Transferase</keyword>
<dbReference type="InterPro" id="IPR053173">
    <property type="entry name" value="SAM-binding_MTase"/>
</dbReference>
<proteinExistence type="predicted"/>
<dbReference type="InterPro" id="IPR036390">
    <property type="entry name" value="WH_DNA-bd_sf"/>
</dbReference>
<name>A0ABQ4CML3_9ACTN</name>
<comment type="caution">
    <text evidence="2">The sequence shown here is derived from an EMBL/GenBank/DDBJ whole genome shotgun (WGS) entry which is preliminary data.</text>
</comment>
<keyword evidence="3" id="KW-1185">Reference proteome</keyword>
<gene>
    <name evidence="2" type="ORF">Asi02nite_20400</name>
</gene>
<keyword evidence="2" id="KW-0489">Methyltransferase</keyword>
<evidence type="ECO:0000313" key="3">
    <source>
        <dbReference type="Proteomes" id="UP000604117"/>
    </source>
</evidence>
<dbReference type="EMBL" id="BONE01000012">
    <property type="protein sequence ID" value="GIF72522.1"/>
    <property type="molecule type" value="Genomic_DNA"/>
</dbReference>
<dbReference type="Gene3D" id="1.10.10.10">
    <property type="entry name" value="Winged helix-like DNA-binding domain superfamily/Winged helix DNA-binding domain"/>
    <property type="match status" value="1"/>
</dbReference>
<accession>A0ABQ4CML3</accession>
<dbReference type="Pfam" id="PF21320">
    <property type="entry name" value="WHD_Rv2258c"/>
    <property type="match status" value="1"/>
</dbReference>
<dbReference type="PANTHER" id="PTHR45128:SF2">
    <property type="entry name" value="METHYLTRANSFERASE DOMAIN-CONTAINING PROTEIN"/>
    <property type="match status" value="1"/>
</dbReference>
<protein>
    <submittedName>
        <fullName evidence="2">SAM-dependent methyltransferase</fullName>
    </submittedName>
</protein>
<dbReference type="Pfam" id="PF13489">
    <property type="entry name" value="Methyltransf_23"/>
    <property type="match status" value="1"/>
</dbReference>
<dbReference type="InterPro" id="IPR048711">
    <property type="entry name" value="WHD_Rv2258c"/>
</dbReference>
<dbReference type="InterPro" id="IPR029063">
    <property type="entry name" value="SAM-dependent_MTases_sf"/>
</dbReference>
<dbReference type="CDD" id="cd02440">
    <property type="entry name" value="AdoMet_MTases"/>
    <property type="match status" value="1"/>
</dbReference>